<keyword evidence="5" id="KW-0732">Signal</keyword>
<dbReference type="EMBL" id="SNZH01000013">
    <property type="protein sequence ID" value="TDR40347.1"/>
    <property type="molecule type" value="Genomic_DNA"/>
</dbReference>
<comment type="caution">
    <text evidence="7">The sequence shown here is derived from an EMBL/GenBank/DDBJ whole genome shotgun (WGS) entry which is preliminary data.</text>
</comment>
<feature type="chain" id="PRO_5020705073" evidence="5">
    <location>
        <begin position="36"/>
        <end position="328"/>
    </location>
</feature>
<dbReference type="SMART" id="SM00849">
    <property type="entry name" value="Lactamase_B"/>
    <property type="match status" value="1"/>
</dbReference>
<dbReference type="GO" id="GO:0016787">
    <property type="term" value="F:hydrolase activity"/>
    <property type="evidence" value="ECO:0007669"/>
    <property type="project" value="UniProtKB-KW"/>
</dbReference>
<accession>A0A4R6YQR8</accession>
<evidence type="ECO:0000313" key="8">
    <source>
        <dbReference type="Proteomes" id="UP000295293"/>
    </source>
</evidence>
<proteinExistence type="inferred from homology"/>
<dbReference type="AlphaFoldDB" id="A0A4R6YQR8"/>
<dbReference type="InterPro" id="IPR051013">
    <property type="entry name" value="MBL_superfamily_lactonases"/>
</dbReference>
<dbReference type="Gene3D" id="3.60.15.10">
    <property type="entry name" value="Ribonuclease Z/Hydroxyacylglutathione hydrolase-like"/>
    <property type="match status" value="1"/>
</dbReference>
<evidence type="ECO:0000256" key="2">
    <source>
        <dbReference type="ARBA" id="ARBA00022723"/>
    </source>
</evidence>
<dbReference type="SUPFAM" id="SSF56281">
    <property type="entry name" value="Metallo-hydrolase/oxidoreductase"/>
    <property type="match status" value="1"/>
</dbReference>
<organism evidence="7 8">
    <name type="scientific">Tahibacter aquaticus</name>
    <dbReference type="NCBI Taxonomy" id="520092"/>
    <lineage>
        <taxon>Bacteria</taxon>
        <taxon>Pseudomonadati</taxon>
        <taxon>Pseudomonadota</taxon>
        <taxon>Gammaproteobacteria</taxon>
        <taxon>Lysobacterales</taxon>
        <taxon>Rhodanobacteraceae</taxon>
        <taxon>Tahibacter</taxon>
    </lineage>
</organism>
<evidence type="ECO:0000256" key="4">
    <source>
        <dbReference type="ARBA" id="ARBA00022833"/>
    </source>
</evidence>
<feature type="domain" description="Metallo-beta-lactamase" evidence="6">
    <location>
        <begin position="96"/>
        <end position="301"/>
    </location>
</feature>
<dbReference type="PANTHER" id="PTHR42978:SF6">
    <property type="entry name" value="QUORUM-QUENCHING LACTONASE YTNP-RELATED"/>
    <property type="match status" value="1"/>
</dbReference>
<keyword evidence="8" id="KW-1185">Reference proteome</keyword>
<name>A0A4R6YQR8_9GAMM</name>
<reference evidence="7 8" key="1">
    <citation type="submission" date="2019-03" db="EMBL/GenBank/DDBJ databases">
        <title>Genomic Encyclopedia of Type Strains, Phase IV (KMG-IV): sequencing the most valuable type-strain genomes for metagenomic binning, comparative biology and taxonomic classification.</title>
        <authorList>
            <person name="Goeker M."/>
        </authorList>
    </citation>
    <scope>NUCLEOTIDE SEQUENCE [LARGE SCALE GENOMIC DNA]</scope>
    <source>
        <strain evidence="7 8">DSM 21667</strain>
    </source>
</reference>
<feature type="signal peptide" evidence="5">
    <location>
        <begin position="1"/>
        <end position="35"/>
    </location>
</feature>
<keyword evidence="4" id="KW-0862">Zinc</keyword>
<comment type="similarity">
    <text evidence="1">Belongs to the metallo-beta-lactamase superfamily.</text>
</comment>
<dbReference type="OrthoDB" id="5443440at2"/>
<dbReference type="GO" id="GO:0046872">
    <property type="term" value="F:metal ion binding"/>
    <property type="evidence" value="ECO:0007669"/>
    <property type="project" value="UniProtKB-KW"/>
</dbReference>
<evidence type="ECO:0000259" key="6">
    <source>
        <dbReference type="SMART" id="SM00849"/>
    </source>
</evidence>
<keyword evidence="2" id="KW-0479">Metal-binding</keyword>
<evidence type="ECO:0000313" key="7">
    <source>
        <dbReference type="EMBL" id="TDR40347.1"/>
    </source>
</evidence>
<dbReference type="PANTHER" id="PTHR42978">
    <property type="entry name" value="QUORUM-QUENCHING LACTONASE YTNP-RELATED-RELATED"/>
    <property type="match status" value="1"/>
</dbReference>
<sequence length="328" mass="34916">MRHDSTSPARRNPFSLLKQSLLALALAGLAGAALAATPAVKTQPGYYRFSLGKFEITALSDGTLSLEPLKLLSGRTPELITQDLDAAHIKQPVDTSMNAYLINTGSKLVLIDTGGAATMGPNGNQLLQSLKNAGYAPAQIDEIYLTHLHGDHVGGLVSNGERNFPNAIVRADKADAAFWLDEATANAAPEGSKPFFKLAMDAINPYAKAGKFKPFETNAELVPGIRSVAQHGHTPGHNSYLVESEQQKLEVIGDMIHVGAVQFPHPEVVIGFDSDSKQAAADRRKAFDAAAKDGHLIAAAHLSFPGLGYINAEGTGYRWVPVNYALAK</sequence>
<dbReference type="Pfam" id="PF00753">
    <property type="entry name" value="Lactamase_B"/>
    <property type="match status" value="1"/>
</dbReference>
<dbReference type="InterPro" id="IPR036866">
    <property type="entry name" value="RibonucZ/Hydroxyglut_hydro"/>
</dbReference>
<dbReference type="Proteomes" id="UP000295293">
    <property type="component" value="Unassembled WGS sequence"/>
</dbReference>
<evidence type="ECO:0000256" key="3">
    <source>
        <dbReference type="ARBA" id="ARBA00022801"/>
    </source>
</evidence>
<dbReference type="CDD" id="cd07720">
    <property type="entry name" value="OPHC2-like_MBL-fold"/>
    <property type="match status" value="1"/>
</dbReference>
<keyword evidence="3 7" id="KW-0378">Hydrolase</keyword>
<gene>
    <name evidence="7" type="ORF">DFR29_11347</name>
</gene>
<evidence type="ECO:0000256" key="1">
    <source>
        <dbReference type="ARBA" id="ARBA00007749"/>
    </source>
</evidence>
<evidence type="ECO:0000256" key="5">
    <source>
        <dbReference type="SAM" id="SignalP"/>
    </source>
</evidence>
<dbReference type="InterPro" id="IPR001279">
    <property type="entry name" value="Metallo-B-lactamas"/>
</dbReference>
<protein>
    <submittedName>
        <fullName evidence="7">Glyoxylase-like metal-dependent hydrolase (Beta-lactamase superfamily II)</fullName>
    </submittedName>
</protein>
<dbReference type="RefSeq" id="WP_133820301.1">
    <property type="nucleotide sequence ID" value="NZ_SNZH01000013.1"/>
</dbReference>